<keyword evidence="5" id="KW-1185">Reference proteome</keyword>
<dbReference type="Proteomes" id="UP000034838">
    <property type="component" value="Unassembled WGS sequence"/>
</dbReference>
<proteinExistence type="predicted"/>
<accession>A0A1J4Q6N3</accession>
<dbReference type="InterPro" id="IPR036388">
    <property type="entry name" value="WH-like_DNA-bd_sf"/>
</dbReference>
<dbReference type="SUPFAM" id="SSF52540">
    <property type="entry name" value="P-loop containing nucleoside triphosphate hydrolases"/>
    <property type="match status" value="1"/>
</dbReference>
<dbReference type="SMART" id="SM00421">
    <property type="entry name" value="HTH_LUXR"/>
    <property type="match status" value="1"/>
</dbReference>
<dbReference type="AlphaFoldDB" id="A0A1J4Q6N3"/>
<gene>
    <name evidence="4" type="ORF">VT52_004955</name>
</gene>
<dbReference type="InterPro" id="IPR041664">
    <property type="entry name" value="AAA_16"/>
</dbReference>
<dbReference type="CDD" id="cd06170">
    <property type="entry name" value="LuxR_C_like"/>
    <property type="match status" value="1"/>
</dbReference>
<dbReference type="GO" id="GO:0005737">
    <property type="term" value="C:cytoplasm"/>
    <property type="evidence" value="ECO:0007669"/>
    <property type="project" value="TreeGrafter"/>
</dbReference>
<name>A0A1J4Q6N3_9ACTN</name>
<keyword evidence="1" id="KW-0547">Nucleotide-binding</keyword>
<evidence type="ECO:0000259" key="3">
    <source>
        <dbReference type="PROSITE" id="PS50043"/>
    </source>
</evidence>
<evidence type="ECO:0000256" key="2">
    <source>
        <dbReference type="ARBA" id="ARBA00022840"/>
    </source>
</evidence>
<dbReference type="Gene3D" id="3.40.50.300">
    <property type="entry name" value="P-loop containing nucleotide triphosphate hydrolases"/>
    <property type="match status" value="1"/>
</dbReference>
<dbReference type="Pfam" id="PF13191">
    <property type="entry name" value="AAA_16"/>
    <property type="match status" value="1"/>
</dbReference>
<dbReference type="PRINTS" id="PR00038">
    <property type="entry name" value="HTHLUXR"/>
</dbReference>
<sequence>MRVPRGPIVASCEKEMATLQQLLIDASSGNGSVALIGGPVGCGKTALLQYFYAHAVDEGAIVLTATAARGEAALPLGVVGQLFSGEKIPAESRGRVEEFLGARHSPEARAASDTVTIGNSEAQVADGLYAVLLELSGTRPVVVAVDDLQYADAASLRVLSYVQRRMASARLLLVLTELSLGRLAHPEFHAELLRQPNCVKIRLGLLPGPATKALVESRLGADAEAAVGDFFHRVSGGSPLLLSAMIDDYQAAAVPGAVRHDAEYASREALTLALTSCLHRSQGRSAEVAQALAVLGPAGSARLLAQVLDTDPESAQYGLAALTAAGLLEAGRFRHPAARTIILEAMAPAERRALHLRAASALHHEGAPPSAVAEHLVAAGRASEEWMIAVLRDAADAAVAADRPEAALRCLDLAHGQCGDPAQRAALTAVRARIAWRSSPAGAMRYVTELCEAAREGHLGDRDVAMLLHHLLWSGRVEDARAVLAGRRSRPSGQDGVVAEELTALNWWYPALSGPDGCVLKVKETAPGSAVGRWTVDTLAGITDDETLTNAEGVLHSNRLGVSTLDLLHTAVLTLLHIGRPDRAALWSAKLLREADDRSAATWQALFGSLRAEAAVAQGELAAAICYGESAIGRLSVADWGVGIGGPLSSLVLAASLRGEASKAAEYMRRPVPDATFETRFGLQYLHARGHCHLAAGRPRAALADFENCGHLMDVWGVDLPCYIAWRSGAAEVHLLLRNREEARALVEEQMARPGGDLACVRGESLRLLAATAESVDDRLSLLGEAVELLTPATNRFEFARCLADLSGAYESAGDEDRAGALRERALAMARPYAAPRIWSVPALPAVKCAEPARTPRDEVLSEAEKRVADLAAAGHTNRAIARKLFITVSTVEQHLTRVYRKLSVRHRAELGTRLRVAAVDSLCSS</sequence>
<dbReference type="EMBL" id="LBDA02000008">
    <property type="protein sequence ID" value="OIK28706.1"/>
    <property type="molecule type" value="Genomic_DNA"/>
</dbReference>
<dbReference type="Gene3D" id="1.10.10.10">
    <property type="entry name" value="Winged helix-like DNA-binding domain superfamily/Winged helix DNA-binding domain"/>
    <property type="match status" value="1"/>
</dbReference>
<keyword evidence="2" id="KW-0067">ATP-binding</keyword>
<dbReference type="SUPFAM" id="SSF46894">
    <property type="entry name" value="C-terminal effector domain of the bipartite response regulators"/>
    <property type="match status" value="1"/>
</dbReference>
<dbReference type="InterPro" id="IPR027417">
    <property type="entry name" value="P-loop_NTPase"/>
</dbReference>
<dbReference type="InterPro" id="IPR000792">
    <property type="entry name" value="Tscrpt_reg_LuxR_C"/>
</dbReference>
<dbReference type="GO" id="GO:0004016">
    <property type="term" value="F:adenylate cyclase activity"/>
    <property type="evidence" value="ECO:0007669"/>
    <property type="project" value="TreeGrafter"/>
</dbReference>
<dbReference type="InterPro" id="IPR016032">
    <property type="entry name" value="Sig_transdc_resp-reg_C-effctor"/>
</dbReference>
<comment type="caution">
    <text evidence="4">The sequence shown here is derived from an EMBL/GenBank/DDBJ whole genome shotgun (WGS) entry which is preliminary data.</text>
</comment>
<reference evidence="4" key="1">
    <citation type="submission" date="2016-10" db="EMBL/GenBank/DDBJ databases">
        <title>Genome sequence of Streptomyces malaysiense MUSC 136.</title>
        <authorList>
            <person name="Lee L.-H."/>
            <person name="Ser H.-L."/>
        </authorList>
    </citation>
    <scope>NUCLEOTIDE SEQUENCE [LARGE SCALE GENOMIC DNA]</scope>
    <source>
        <strain evidence="4">MUSC 136</strain>
    </source>
</reference>
<feature type="domain" description="HTH luxR-type" evidence="3">
    <location>
        <begin position="854"/>
        <end position="919"/>
    </location>
</feature>
<dbReference type="GO" id="GO:0006355">
    <property type="term" value="P:regulation of DNA-templated transcription"/>
    <property type="evidence" value="ECO:0007669"/>
    <property type="project" value="InterPro"/>
</dbReference>
<evidence type="ECO:0000313" key="5">
    <source>
        <dbReference type="Proteomes" id="UP000034838"/>
    </source>
</evidence>
<protein>
    <recommendedName>
        <fullName evidence="3">HTH luxR-type domain-containing protein</fullName>
    </recommendedName>
</protein>
<dbReference type="Pfam" id="PF00196">
    <property type="entry name" value="GerE"/>
    <property type="match status" value="1"/>
</dbReference>
<organism evidence="4 5">
    <name type="scientific">Streptomyces malaysiense</name>
    <dbReference type="NCBI Taxonomy" id="1428626"/>
    <lineage>
        <taxon>Bacteria</taxon>
        <taxon>Bacillati</taxon>
        <taxon>Actinomycetota</taxon>
        <taxon>Actinomycetes</taxon>
        <taxon>Kitasatosporales</taxon>
        <taxon>Streptomycetaceae</taxon>
        <taxon>Streptomyces</taxon>
    </lineage>
</organism>
<dbReference type="PANTHER" id="PTHR16305">
    <property type="entry name" value="TESTICULAR SOLUBLE ADENYLYL CYCLASE"/>
    <property type="match status" value="1"/>
</dbReference>
<dbReference type="GO" id="GO:0003677">
    <property type="term" value="F:DNA binding"/>
    <property type="evidence" value="ECO:0007669"/>
    <property type="project" value="InterPro"/>
</dbReference>
<dbReference type="OrthoDB" id="3178131at2"/>
<evidence type="ECO:0000256" key="1">
    <source>
        <dbReference type="ARBA" id="ARBA00022741"/>
    </source>
</evidence>
<evidence type="ECO:0000313" key="4">
    <source>
        <dbReference type="EMBL" id="OIK28706.1"/>
    </source>
</evidence>
<dbReference type="PROSITE" id="PS00622">
    <property type="entry name" value="HTH_LUXR_1"/>
    <property type="match status" value="1"/>
</dbReference>
<dbReference type="PROSITE" id="PS50043">
    <property type="entry name" value="HTH_LUXR_2"/>
    <property type="match status" value="1"/>
</dbReference>
<dbReference type="PANTHER" id="PTHR16305:SF35">
    <property type="entry name" value="TRANSCRIPTIONAL ACTIVATOR DOMAIN"/>
    <property type="match status" value="1"/>
</dbReference>
<dbReference type="GO" id="GO:0005524">
    <property type="term" value="F:ATP binding"/>
    <property type="evidence" value="ECO:0007669"/>
    <property type="project" value="UniProtKB-KW"/>
</dbReference>